<gene>
    <name evidence="3" type="ORF">SteCoe_24067</name>
</gene>
<organism evidence="3 4">
    <name type="scientific">Stentor coeruleus</name>
    <dbReference type="NCBI Taxonomy" id="5963"/>
    <lineage>
        <taxon>Eukaryota</taxon>
        <taxon>Sar</taxon>
        <taxon>Alveolata</taxon>
        <taxon>Ciliophora</taxon>
        <taxon>Postciliodesmatophora</taxon>
        <taxon>Heterotrichea</taxon>
        <taxon>Heterotrichida</taxon>
        <taxon>Stentoridae</taxon>
        <taxon>Stentor</taxon>
    </lineage>
</organism>
<sequence>MYAPIREGNRGGRGLFSWEDVRVMSYRDRECYLGSTISLGYLDKGGRWRKKDWWVKNPDNKDNIDLDSIRKNDLSNINQALGIVDKDKKKKTLTDIEKGELLKKTSFESQSDKSLNPGLGYAKNDKEKSMEKEKNRESSEKKEKSPEKSLYKTHKRHKKHRHKHY</sequence>
<dbReference type="Pfam" id="PF10159">
    <property type="entry name" value="MMtag"/>
    <property type="match status" value="1"/>
</dbReference>
<evidence type="ECO:0000256" key="1">
    <source>
        <dbReference type="SAM" id="MobiDB-lite"/>
    </source>
</evidence>
<evidence type="ECO:0000259" key="2">
    <source>
        <dbReference type="Pfam" id="PF10159"/>
    </source>
</evidence>
<dbReference type="EMBL" id="MPUH01000625">
    <property type="protein sequence ID" value="OMJ76573.1"/>
    <property type="molecule type" value="Genomic_DNA"/>
</dbReference>
<dbReference type="InterPro" id="IPR039207">
    <property type="entry name" value="MMTAG2-like"/>
</dbReference>
<feature type="compositionally biased region" description="Basic residues" evidence="1">
    <location>
        <begin position="151"/>
        <end position="165"/>
    </location>
</feature>
<feature type="domain" description="Multiple myeloma tumor-associated protein 2-like N-terminal" evidence="2">
    <location>
        <begin position="8"/>
        <end position="82"/>
    </location>
</feature>
<proteinExistence type="predicted"/>
<accession>A0A1R2BIG6</accession>
<protein>
    <recommendedName>
        <fullName evidence="2">Multiple myeloma tumor-associated protein 2-like N-terminal domain-containing protein</fullName>
    </recommendedName>
</protein>
<dbReference type="InterPro" id="IPR019315">
    <property type="entry name" value="MMTA2_N"/>
</dbReference>
<feature type="region of interest" description="Disordered" evidence="1">
    <location>
        <begin position="106"/>
        <end position="165"/>
    </location>
</feature>
<name>A0A1R2BIG6_9CILI</name>
<dbReference type="OrthoDB" id="5390672at2759"/>
<evidence type="ECO:0000313" key="3">
    <source>
        <dbReference type="EMBL" id="OMJ76573.1"/>
    </source>
</evidence>
<feature type="compositionally biased region" description="Basic and acidic residues" evidence="1">
    <location>
        <begin position="123"/>
        <end position="150"/>
    </location>
</feature>
<dbReference type="PANTHER" id="PTHR14580:SF0">
    <property type="entry name" value="MULTIPLE MYELOMA TUMOR-ASSOCIATED PROTEIN 2"/>
    <property type="match status" value="1"/>
</dbReference>
<reference evidence="3 4" key="1">
    <citation type="submission" date="2016-11" db="EMBL/GenBank/DDBJ databases">
        <title>The macronuclear genome of Stentor coeruleus: a giant cell with tiny introns.</title>
        <authorList>
            <person name="Slabodnick M."/>
            <person name="Ruby J.G."/>
            <person name="Reiff S.B."/>
            <person name="Swart E.C."/>
            <person name="Gosai S."/>
            <person name="Prabakaran S."/>
            <person name="Witkowska E."/>
            <person name="Larue G.E."/>
            <person name="Fisher S."/>
            <person name="Freeman R.M."/>
            <person name="Gunawardena J."/>
            <person name="Chu W."/>
            <person name="Stover N.A."/>
            <person name="Gregory B.D."/>
            <person name="Nowacki M."/>
            <person name="Derisi J."/>
            <person name="Roy S.W."/>
            <person name="Marshall W.F."/>
            <person name="Sood P."/>
        </authorList>
    </citation>
    <scope>NUCLEOTIDE SEQUENCE [LARGE SCALE GENOMIC DNA]</scope>
    <source>
        <strain evidence="3">WM001</strain>
    </source>
</reference>
<dbReference type="Proteomes" id="UP000187209">
    <property type="component" value="Unassembled WGS sequence"/>
</dbReference>
<comment type="caution">
    <text evidence="3">The sequence shown here is derived from an EMBL/GenBank/DDBJ whole genome shotgun (WGS) entry which is preliminary data.</text>
</comment>
<keyword evidence="4" id="KW-1185">Reference proteome</keyword>
<dbReference type="PANTHER" id="PTHR14580">
    <property type="entry name" value="MULTIPLE MYELOMA TUMOR-ASSOCIATED PROTEIN 2 FAMILY MEMBER"/>
    <property type="match status" value="1"/>
</dbReference>
<evidence type="ECO:0000313" key="4">
    <source>
        <dbReference type="Proteomes" id="UP000187209"/>
    </source>
</evidence>
<dbReference type="AlphaFoldDB" id="A0A1R2BIG6"/>